<proteinExistence type="predicted"/>
<dbReference type="PANTHER" id="PTHR10869">
    <property type="entry name" value="PROLYL 4-HYDROXYLASE ALPHA SUBUNIT"/>
    <property type="match status" value="1"/>
</dbReference>
<dbReference type="GO" id="GO:0004656">
    <property type="term" value="F:procollagen-proline 4-dioxygenase activity"/>
    <property type="evidence" value="ECO:0007669"/>
    <property type="project" value="TreeGrafter"/>
</dbReference>
<dbReference type="PANTHER" id="PTHR10869:SF246">
    <property type="entry name" value="TRANSMEMBRANE PROLYL 4-HYDROXYLASE"/>
    <property type="match status" value="1"/>
</dbReference>
<accession>W7TXM7</accession>
<evidence type="ECO:0000313" key="11">
    <source>
        <dbReference type="EMBL" id="EWM25416.1"/>
    </source>
</evidence>
<dbReference type="AlphaFoldDB" id="W7TXM7"/>
<protein>
    <submittedName>
        <fullName evidence="11">Prolyl 4-hydroxylase, alpha subunit</fullName>
    </submittedName>
</protein>
<dbReference type="Gene3D" id="2.60.120.620">
    <property type="entry name" value="q2cbj1_9rhob like domain"/>
    <property type="match status" value="1"/>
</dbReference>
<dbReference type="InterPro" id="IPR013083">
    <property type="entry name" value="Znf_RING/FYVE/PHD"/>
</dbReference>
<organism evidence="11 12">
    <name type="scientific">Nannochloropsis gaditana</name>
    <dbReference type="NCBI Taxonomy" id="72520"/>
    <lineage>
        <taxon>Eukaryota</taxon>
        <taxon>Sar</taxon>
        <taxon>Stramenopiles</taxon>
        <taxon>Ochrophyta</taxon>
        <taxon>Eustigmatophyceae</taxon>
        <taxon>Eustigmatales</taxon>
        <taxon>Monodopsidaceae</taxon>
        <taxon>Nannochloropsis</taxon>
    </lineage>
</organism>
<feature type="domain" description="PHD-type" evidence="10">
    <location>
        <begin position="457"/>
        <end position="505"/>
    </location>
</feature>
<dbReference type="Pfam" id="PF00628">
    <property type="entry name" value="PHD"/>
    <property type="match status" value="3"/>
</dbReference>
<feature type="domain" description="PHD-type" evidence="10">
    <location>
        <begin position="337"/>
        <end position="391"/>
    </location>
</feature>
<evidence type="ECO:0000313" key="12">
    <source>
        <dbReference type="Proteomes" id="UP000019335"/>
    </source>
</evidence>
<gene>
    <name evidence="11" type="ORF">Naga_100005g62</name>
</gene>
<name>W7TXM7_9STRA</name>
<evidence type="ECO:0000256" key="4">
    <source>
        <dbReference type="ARBA" id="ARBA00022833"/>
    </source>
</evidence>
<comment type="cofactor">
    <cofactor evidence="1">
        <name>L-ascorbate</name>
        <dbReference type="ChEBI" id="CHEBI:38290"/>
    </cofactor>
</comment>
<keyword evidence="7" id="KW-0408">Iron</keyword>
<evidence type="ECO:0000256" key="9">
    <source>
        <dbReference type="SAM" id="MobiDB-lite"/>
    </source>
</evidence>
<evidence type="ECO:0000256" key="2">
    <source>
        <dbReference type="ARBA" id="ARBA00022723"/>
    </source>
</evidence>
<dbReference type="Pfam" id="PF13640">
    <property type="entry name" value="2OG-FeII_Oxy_3"/>
    <property type="match status" value="1"/>
</dbReference>
<keyword evidence="12" id="KW-1185">Reference proteome</keyword>
<keyword evidence="5" id="KW-0223">Dioxygenase</keyword>
<keyword evidence="6" id="KW-0560">Oxidoreductase</keyword>
<dbReference type="CDD" id="cd15489">
    <property type="entry name" value="PHD_SF"/>
    <property type="match status" value="1"/>
</dbReference>
<evidence type="ECO:0000256" key="7">
    <source>
        <dbReference type="ARBA" id="ARBA00023004"/>
    </source>
</evidence>
<dbReference type="Gene3D" id="3.30.40.10">
    <property type="entry name" value="Zinc/RING finger domain, C3HC4 (zinc finger)"/>
    <property type="match status" value="3"/>
</dbReference>
<dbReference type="GO" id="GO:0005506">
    <property type="term" value="F:iron ion binding"/>
    <property type="evidence" value="ECO:0007669"/>
    <property type="project" value="InterPro"/>
</dbReference>
<dbReference type="SUPFAM" id="SSF57903">
    <property type="entry name" value="FYVE/PHD zinc finger"/>
    <property type="match status" value="3"/>
</dbReference>
<feature type="region of interest" description="Disordered" evidence="9">
    <location>
        <begin position="1"/>
        <end position="23"/>
    </location>
</feature>
<sequence>MKNSSQEIDSPRPQHLQPIPASGEASFSTALQRKYEDLFPPTAQVKLKEALHDNGVLDENLFSKHKAATRGRRSEAARSYSILPFQIKRLFFSRNAGDIRLNNRLLKLLHRNPHVYAIDDFLSGTEFENLGHLIDQQFGKFRASYTDCTVDEQVRNASRTSSFISLRKGGDSKVRAVENRAAEIVGLPPENTEPLQIVGYRHNDFFDVHHDMGTYNKDTGAVEAVSPRRLVTFFVYLNSLPRGQGHTVFPKLNGGRFSIKPKRLRALLWCNVLEDGSPDPRLIHRGDPIRKEGFMKFAINIWITDKNLQALAFSNSGVVLDPSKVISGKRTILASIDPPCCICRSHKQQNLFKTCDHCDLSYHRLCLSPEERPSAPNGPRRFWTCPRCPGKRPRPGDFCEVCGGGDREHLIVLCDSCERGFHTTCLGVRKVPKEAYFCDSCRAKEKVKARTIRSREEGACHMCGSIDRPHHILLCDGCDGGWHLQCVGLARVPRGSWFCRLCTKTASRRRKGPAKRSKKYEAKSNK</sequence>
<dbReference type="GO" id="GO:0008270">
    <property type="term" value="F:zinc ion binding"/>
    <property type="evidence" value="ECO:0007669"/>
    <property type="project" value="UniProtKB-KW"/>
</dbReference>
<dbReference type="EMBL" id="AZIL01000936">
    <property type="protein sequence ID" value="EWM25416.1"/>
    <property type="molecule type" value="Genomic_DNA"/>
</dbReference>
<evidence type="ECO:0000256" key="8">
    <source>
        <dbReference type="PROSITE-ProRule" id="PRU00146"/>
    </source>
</evidence>
<dbReference type="GO" id="GO:0005783">
    <property type="term" value="C:endoplasmic reticulum"/>
    <property type="evidence" value="ECO:0007669"/>
    <property type="project" value="TreeGrafter"/>
</dbReference>
<evidence type="ECO:0000259" key="10">
    <source>
        <dbReference type="PROSITE" id="PS50016"/>
    </source>
</evidence>
<dbReference type="GO" id="GO:0031418">
    <property type="term" value="F:L-ascorbic acid binding"/>
    <property type="evidence" value="ECO:0007669"/>
    <property type="project" value="InterPro"/>
</dbReference>
<evidence type="ECO:0000256" key="5">
    <source>
        <dbReference type="ARBA" id="ARBA00022964"/>
    </source>
</evidence>
<dbReference type="InterPro" id="IPR011011">
    <property type="entry name" value="Znf_FYVE_PHD"/>
</dbReference>
<dbReference type="InterPro" id="IPR006620">
    <property type="entry name" value="Pro_4_hyd_alph"/>
</dbReference>
<dbReference type="InterPro" id="IPR045054">
    <property type="entry name" value="P4HA-like"/>
</dbReference>
<dbReference type="SMART" id="SM00249">
    <property type="entry name" value="PHD"/>
    <property type="match status" value="3"/>
</dbReference>
<evidence type="ECO:0000256" key="6">
    <source>
        <dbReference type="ARBA" id="ARBA00023002"/>
    </source>
</evidence>
<keyword evidence="4" id="KW-0862">Zinc</keyword>
<dbReference type="SMART" id="SM00702">
    <property type="entry name" value="P4Hc"/>
    <property type="match status" value="1"/>
</dbReference>
<feature type="domain" description="PHD-type" evidence="10">
    <location>
        <begin position="396"/>
        <end position="444"/>
    </location>
</feature>
<dbReference type="InterPro" id="IPR001965">
    <property type="entry name" value="Znf_PHD"/>
</dbReference>
<dbReference type="InterPro" id="IPR044862">
    <property type="entry name" value="Pro_4_hyd_alph_FE2OG_OXY"/>
</dbReference>
<reference evidence="11 12" key="1">
    <citation type="journal article" date="2014" name="Mol. Plant">
        <title>Chromosome Scale Genome Assembly and Transcriptome Profiling of Nannochloropsis gaditana in Nitrogen Depletion.</title>
        <authorList>
            <person name="Corteggiani Carpinelli E."/>
            <person name="Telatin A."/>
            <person name="Vitulo N."/>
            <person name="Forcato C."/>
            <person name="D'Angelo M."/>
            <person name="Schiavon R."/>
            <person name="Vezzi A."/>
            <person name="Giacometti G.M."/>
            <person name="Morosinotto T."/>
            <person name="Valle G."/>
        </authorList>
    </citation>
    <scope>NUCLEOTIDE SEQUENCE [LARGE SCALE GENOMIC DNA]</scope>
    <source>
        <strain evidence="11 12">B-31</strain>
    </source>
</reference>
<comment type="caution">
    <text evidence="11">The sequence shown here is derived from an EMBL/GenBank/DDBJ whole genome shotgun (WGS) entry which is preliminary data.</text>
</comment>
<dbReference type="Proteomes" id="UP000019335">
    <property type="component" value="Chromosome 11"/>
</dbReference>
<evidence type="ECO:0000256" key="3">
    <source>
        <dbReference type="ARBA" id="ARBA00022771"/>
    </source>
</evidence>
<dbReference type="InterPro" id="IPR019787">
    <property type="entry name" value="Znf_PHD-finger"/>
</dbReference>
<keyword evidence="2" id="KW-0479">Metal-binding</keyword>
<keyword evidence="3 8" id="KW-0863">Zinc-finger</keyword>
<dbReference type="PROSITE" id="PS50016">
    <property type="entry name" value="ZF_PHD_2"/>
    <property type="match status" value="3"/>
</dbReference>
<evidence type="ECO:0000256" key="1">
    <source>
        <dbReference type="ARBA" id="ARBA00001961"/>
    </source>
</evidence>
<dbReference type="OrthoDB" id="420380at2759"/>